<comment type="caution">
    <text evidence="2">The sequence shown here is derived from an EMBL/GenBank/DDBJ whole genome shotgun (WGS) entry which is preliminary data.</text>
</comment>
<dbReference type="InterPro" id="IPR000477">
    <property type="entry name" value="RT_dom"/>
</dbReference>
<accession>A0A5J4X9Z1</accession>
<dbReference type="SUPFAM" id="SSF56672">
    <property type="entry name" value="DNA/RNA polymerases"/>
    <property type="match status" value="1"/>
</dbReference>
<dbReference type="InterPro" id="IPR043128">
    <property type="entry name" value="Rev_trsase/Diguanyl_cyclase"/>
</dbReference>
<gene>
    <name evidence="2" type="ORF">EZS28_000494</name>
</gene>
<dbReference type="EMBL" id="SNRW01000040">
    <property type="protein sequence ID" value="KAA6403984.1"/>
    <property type="molecule type" value="Genomic_DNA"/>
</dbReference>
<name>A0A5J4X9Z1_9EUKA</name>
<feature type="domain" description="Reverse transcriptase" evidence="1">
    <location>
        <begin position="128"/>
        <end position="212"/>
    </location>
</feature>
<dbReference type="Pfam" id="PF00078">
    <property type="entry name" value="RVT_1"/>
    <property type="match status" value="1"/>
</dbReference>
<protein>
    <recommendedName>
        <fullName evidence="1">Reverse transcriptase domain-containing protein</fullName>
    </recommendedName>
</protein>
<evidence type="ECO:0000313" key="2">
    <source>
        <dbReference type="EMBL" id="KAA6403984.1"/>
    </source>
</evidence>
<dbReference type="PANTHER" id="PTHR33050">
    <property type="entry name" value="REVERSE TRANSCRIPTASE DOMAIN-CONTAINING PROTEIN"/>
    <property type="match status" value="1"/>
</dbReference>
<dbReference type="AlphaFoldDB" id="A0A5J4X9Z1"/>
<dbReference type="Gene3D" id="3.30.70.270">
    <property type="match status" value="1"/>
</dbReference>
<evidence type="ECO:0000313" key="3">
    <source>
        <dbReference type="Proteomes" id="UP000324800"/>
    </source>
</evidence>
<dbReference type="Proteomes" id="UP000324800">
    <property type="component" value="Unassembled WGS sequence"/>
</dbReference>
<dbReference type="PANTHER" id="PTHR33050:SF7">
    <property type="entry name" value="RIBONUCLEASE H"/>
    <property type="match status" value="1"/>
</dbReference>
<proteinExistence type="predicted"/>
<reference evidence="2 3" key="1">
    <citation type="submission" date="2019-03" db="EMBL/GenBank/DDBJ databases">
        <title>Single cell metagenomics reveals metabolic interactions within the superorganism composed of flagellate Streblomastix strix and complex community of Bacteroidetes bacteria on its surface.</title>
        <authorList>
            <person name="Treitli S.C."/>
            <person name="Kolisko M."/>
            <person name="Husnik F."/>
            <person name="Keeling P."/>
            <person name="Hampl V."/>
        </authorList>
    </citation>
    <scope>NUCLEOTIDE SEQUENCE [LARGE SCALE GENOMIC DNA]</scope>
    <source>
        <strain evidence="2">ST1C</strain>
    </source>
</reference>
<dbReference type="InterPro" id="IPR052055">
    <property type="entry name" value="Hepadnavirus_pol/RT"/>
</dbReference>
<sequence length="285" mass="33775">MDQLQFFSKLARQFFDHISEKWPERFGFAQFKVFSFVVYFQFYRWKCKFTKCGIGQSRTHIGCENVEQTDSRLPLQEARFERCERNNQTWRLEHFTGPLLRISPPKSPNRIATIPSIRIPEQPLHIQSNAIWNQTLTNILCNSNGTNNVTNKNENRDQKISYVDDILLLHQNNEYLKNMTKKVIDTLQYFGFAMNMEKCVTEPNQIVIFLGWDWNLANATVKTNPMKRLLLLHDLYNMRRQIRTGTEITVKQKVKLIGKVNFIRLQFQEASLFLIIMDRQKVQFA</sequence>
<dbReference type="InterPro" id="IPR043502">
    <property type="entry name" value="DNA/RNA_pol_sf"/>
</dbReference>
<evidence type="ECO:0000259" key="1">
    <source>
        <dbReference type="Pfam" id="PF00078"/>
    </source>
</evidence>
<organism evidence="2 3">
    <name type="scientific">Streblomastix strix</name>
    <dbReference type="NCBI Taxonomy" id="222440"/>
    <lineage>
        <taxon>Eukaryota</taxon>
        <taxon>Metamonada</taxon>
        <taxon>Preaxostyla</taxon>
        <taxon>Oxymonadida</taxon>
        <taxon>Streblomastigidae</taxon>
        <taxon>Streblomastix</taxon>
    </lineage>
</organism>